<dbReference type="Pfam" id="PF20240">
    <property type="entry name" value="DUF6597"/>
    <property type="match status" value="1"/>
</dbReference>
<dbReference type="Proteomes" id="UP000466345">
    <property type="component" value="Unassembled WGS sequence"/>
</dbReference>
<comment type="caution">
    <text evidence="5">The sequence shown here is derived from an EMBL/GenBank/DDBJ whole genome shotgun (WGS) entry which is preliminary data.</text>
</comment>
<evidence type="ECO:0000256" key="2">
    <source>
        <dbReference type="ARBA" id="ARBA00023125"/>
    </source>
</evidence>
<accession>A0A7K0CQD4</accession>
<dbReference type="InterPro" id="IPR050204">
    <property type="entry name" value="AraC_XylS_family_regulators"/>
</dbReference>
<evidence type="ECO:0000259" key="4">
    <source>
        <dbReference type="PROSITE" id="PS01124"/>
    </source>
</evidence>
<dbReference type="PROSITE" id="PS00041">
    <property type="entry name" value="HTH_ARAC_FAMILY_1"/>
    <property type="match status" value="1"/>
</dbReference>
<name>A0A7K0CQD4_9ACTN</name>
<feature type="domain" description="HTH araC/xylS-type" evidence="4">
    <location>
        <begin position="164"/>
        <end position="264"/>
    </location>
</feature>
<dbReference type="EMBL" id="WEGJ01000037">
    <property type="protein sequence ID" value="MQY15685.1"/>
    <property type="molecule type" value="Genomic_DNA"/>
</dbReference>
<keyword evidence="6" id="KW-1185">Reference proteome</keyword>
<dbReference type="Gene3D" id="1.10.10.60">
    <property type="entry name" value="Homeodomain-like"/>
    <property type="match status" value="1"/>
</dbReference>
<evidence type="ECO:0000313" key="6">
    <source>
        <dbReference type="Proteomes" id="UP000466345"/>
    </source>
</evidence>
<proteinExistence type="predicted"/>
<evidence type="ECO:0000256" key="1">
    <source>
        <dbReference type="ARBA" id="ARBA00023015"/>
    </source>
</evidence>
<evidence type="ECO:0000256" key="3">
    <source>
        <dbReference type="ARBA" id="ARBA00023163"/>
    </source>
</evidence>
<dbReference type="GO" id="GO:0003700">
    <property type="term" value="F:DNA-binding transcription factor activity"/>
    <property type="evidence" value="ECO:0007669"/>
    <property type="project" value="InterPro"/>
</dbReference>
<dbReference type="InterPro" id="IPR046532">
    <property type="entry name" value="DUF6597"/>
</dbReference>
<dbReference type="InterPro" id="IPR018062">
    <property type="entry name" value="HTH_AraC-typ_CS"/>
</dbReference>
<dbReference type="RefSeq" id="WP_323378689.1">
    <property type="nucleotide sequence ID" value="NZ_WEGJ01000037.1"/>
</dbReference>
<reference evidence="5 6" key="1">
    <citation type="submission" date="2019-10" db="EMBL/GenBank/DDBJ databases">
        <title>Streptomyces smaragdinus sp. nov. and Streptomyces fabii sp. nov., isolated from the gut of fungus growing-termite Macrotermes natalensis.</title>
        <authorList>
            <person name="Schwitalla J."/>
            <person name="Benndorf R."/>
            <person name="Martin K."/>
            <person name="De Beer W."/>
            <person name="Kaster A.-K."/>
            <person name="Vollmers J."/>
            <person name="Poulsen M."/>
            <person name="Beemelmanns C."/>
        </authorList>
    </citation>
    <scope>NUCLEOTIDE SEQUENCE [LARGE SCALE GENOMIC DNA]</scope>
    <source>
        <strain evidence="5 6">RB5</strain>
    </source>
</reference>
<sequence>MAGGERARGVLHPREQERVAVLRTYPPGAAVDAYVEYYWHVAWDVPGGDVFEAQVLPHPHVHLVFERPAPLVYGVDRGLFTRRLRGRGQVLGVRFHAGAFRAFAGGPVGALTDRRIPAASVFGDAVDRRAEEILALADGPAMARAAEAFLTPLLPPGGPDPAAVRAARAVGLAVGDPSLVRVSGLAEATGLSVRALQRLFAEYVGVSPKWTLRRARLHEAAARADSGEDLDWAALAADLGYADQAHLTRDFAATLGAPPSRYVR</sequence>
<protein>
    <recommendedName>
        <fullName evidence="4">HTH araC/xylS-type domain-containing protein</fullName>
    </recommendedName>
</protein>
<evidence type="ECO:0000313" key="5">
    <source>
        <dbReference type="EMBL" id="MQY15685.1"/>
    </source>
</evidence>
<keyword evidence="2" id="KW-0238">DNA-binding</keyword>
<dbReference type="SMART" id="SM00342">
    <property type="entry name" value="HTH_ARAC"/>
    <property type="match status" value="1"/>
</dbReference>
<dbReference type="Pfam" id="PF12833">
    <property type="entry name" value="HTH_18"/>
    <property type="match status" value="1"/>
</dbReference>
<dbReference type="PROSITE" id="PS01124">
    <property type="entry name" value="HTH_ARAC_FAMILY_2"/>
    <property type="match status" value="1"/>
</dbReference>
<dbReference type="AlphaFoldDB" id="A0A7K0CQD4"/>
<dbReference type="PANTHER" id="PTHR46796">
    <property type="entry name" value="HTH-TYPE TRANSCRIPTIONAL ACTIVATOR RHAS-RELATED"/>
    <property type="match status" value="1"/>
</dbReference>
<dbReference type="GO" id="GO:0043565">
    <property type="term" value="F:sequence-specific DNA binding"/>
    <property type="evidence" value="ECO:0007669"/>
    <property type="project" value="InterPro"/>
</dbReference>
<keyword evidence="3" id="KW-0804">Transcription</keyword>
<organism evidence="5 6">
    <name type="scientific">Streptomyces smaragdinus</name>
    <dbReference type="NCBI Taxonomy" id="2585196"/>
    <lineage>
        <taxon>Bacteria</taxon>
        <taxon>Bacillati</taxon>
        <taxon>Actinomycetota</taxon>
        <taxon>Actinomycetes</taxon>
        <taxon>Kitasatosporales</taxon>
        <taxon>Streptomycetaceae</taxon>
        <taxon>Streptomyces</taxon>
    </lineage>
</organism>
<keyword evidence="1" id="KW-0805">Transcription regulation</keyword>
<gene>
    <name evidence="5" type="ORF">SRB5_58730</name>
</gene>
<dbReference type="PANTHER" id="PTHR46796:SF15">
    <property type="entry name" value="BLL1074 PROTEIN"/>
    <property type="match status" value="1"/>
</dbReference>
<dbReference type="InterPro" id="IPR018060">
    <property type="entry name" value="HTH_AraC"/>
</dbReference>